<evidence type="ECO:0000313" key="2">
    <source>
        <dbReference type="Proteomes" id="UP000095287"/>
    </source>
</evidence>
<dbReference type="Proteomes" id="UP000095287">
    <property type="component" value="Unplaced"/>
</dbReference>
<evidence type="ECO:0000256" key="1">
    <source>
        <dbReference type="SAM" id="MobiDB-lite"/>
    </source>
</evidence>
<reference evidence="3" key="1">
    <citation type="submission" date="2016-11" db="UniProtKB">
        <authorList>
            <consortium name="WormBaseParasite"/>
        </authorList>
    </citation>
    <scope>IDENTIFICATION</scope>
</reference>
<protein>
    <submittedName>
        <fullName evidence="3">Uncharacterized protein</fullName>
    </submittedName>
</protein>
<evidence type="ECO:0000313" key="3">
    <source>
        <dbReference type="WBParaSite" id="L893_g2703.t1"/>
    </source>
</evidence>
<organism evidence="2 3">
    <name type="scientific">Steinernema glaseri</name>
    <dbReference type="NCBI Taxonomy" id="37863"/>
    <lineage>
        <taxon>Eukaryota</taxon>
        <taxon>Metazoa</taxon>
        <taxon>Ecdysozoa</taxon>
        <taxon>Nematoda</taxon>
        <taxon>Chromadorea</taxon>
        <taxon>Rhabditida</taxon>
        <taxon>Tylenchina</taxon>
        <taxon>Panagrolaimomorpha</taxon>
        <taxon>Strongyloidoidea</taxon>
        <taxon>Steinernematidae</taxon>
        <taxon>Steinernema</taxon>
    </lineage>
</organism>
<keyword evidence="2" id="KW-1185">Reference proteome</keyword>
<feature type="compositionally biased region" description="Polar residues" evidence="1">
    <location>
        <begin position="238"/>
        <end position="247"/>
    </location>
</feature>
<accession>A0A1I7ZJK1</accession>
<feature type="region of interest" description="Disordered" evidence="1">
    <location>
        <begin position="190"/>
        <end position="247"/>
    </location>
</feature>
<feature type="compositionally biased region" description="Low complexity" evidence="1">
    <location>
        <begin position="194"/>
        <end position="206"/>
    </location>
</feature>
<proteinExistence type="predicted"/>
<feature type="compositionally biased region" description="Low complexity" evidence="1">
    <location>
        <begin position="219"/>
        <end position="233"/>
    </location>
</feature>
<name>A0A1I7ZJK1_9BILA</name>
<sequence length="247" mass="27911">MYYLLWTCSETESLKYSQQNSPCWKPPSSLRFCLVILKDSHFRIRTRVFFLFADASCSTTNFYCKALKGSSCFSRAPYHHRSKYCVGTKALHSRHTSSKRVIHKKPHEPSLSSTFFAPFMLVRYRYRPRGERRPLGEDGKLEVGSEVVCQERLRGEWRLQLAAIQTPDLTTSMERTSPLDIHCRMWTPSKCGTTRRSSTTTAQRSSPPGRATSPSSFGRSRSALVSASPSPAVECILSSPTTTPQAI</sequence>
<dbReference type="WBParaSite" id="L893_g2703.t1">
    <property type="protein sequence ID" value="L893_g2703.t1"/>
    <property type="gene ID" value="L893_g2703"/>
</dbReference>
<dbReference type="AlphaFoldDB" id="A0A1I7ZJK1"/>